<accession>A0A662Z5J8</accession>
<feature type="domain" description="HTH arsR-type" evidence="4">
    <location>
        <begin position="11"/>
        <end position="106"/>
    </location>
</feature>
<dbReference type="Pfam" id="PF01022">
    <property type="entry name" value="HTH_5"/>
    <property type="match status" value="1"/>
</dbReference>
<dbReference type="GO" id="GO:0003677">
    <property type="term" value="F:DNA binding"/>
    <property type="evidence" value="ECO:0007669"/>
    <property type="project" value="UniProtKB-KW"/>
</dbReference>
<keyword evidence="3" id="KW-0804">Transcription</keyword>
<proteinExistence type="predicted"/>
<dbReference type="AlphaFoldDB" id="A0A662Z5J8"/>
<dbReference type="InterPro" id="IPR011991">
    <property type="entry name" value="ArsR-like_HTH"/>
</dbReference>
<dbReference type="NCBIfam" id="NF033788">
    <property type="entry name" value="HTH_metalloreg"/>
    <property type="match status" value="1"/>
</dbReference>
<evidence type="ECO:0000313" key="6">
    <source>
        <dbReference type="Proteomes" id="UP000243605"/>
    </source>
</evidence>
<dbReference type="PANTHER" id="PTHR33154:SF18">
    <property type="entry name" value="ARSENICAL RESISTANCE OPERON REPRESSOR"/>
    <property type="match status" value="1"/>
</dbReference>
<dbReference type="PROSITE" id="PS50987">
    <property type="entry name" value="HTH_ARSR_2"/>
    <property type="match status" value="1"/>
</dbReference>
<evidence type="ECO:0000259" key="4">
    <source>
        <dbReference type="PROSITE" id="PS50987"/>
    </source>
</evidence>
<evidence type="ECO:0000256" key="1">
    <source>
        <dbReference type="ARBA" id="ARBA00023015"/>
    </source>
</evidence>
<evidence type="ECO:0000313" key="5">
    <source>
        <dbReference type="EMBL" id="SEW17442.1"/>
    </source>
</evidence>
<name>A0A662Z5J8_9STAP</name>
<organism evidence="5 6">
    <name type="scientific">Aliicoccus persicus</name>
    <dbReference type="NCBI Taxonomy" id="930138"/>
    <lineage>
        <taxon>Bacteria</taxon>
        <taxon>Bacillati</taxon>
        <taxon>Bacillota</taxon>
        <taxon>Bacilli</taxon>
        <taxon>Bacillales</taxon>
        <taxon>Staphylococcaceae</taxon>
        <taxon>Aliicoccus</taxon>
    </lineage>
</organism>
<protein>
    <submittedName>
        <fullName evidence="5">Transcriptional regulator, ArsR family</fullName>
    </submittedName>
</protein>
<dbReference type="RefSeq" id="WP_091476424.1">
    <property type="nucleotide sequence ID" value="NZ_FOIT01000007.1"/>
</dbReference>
<dbReference type="GO" id="GO:0003700">
    <property type="term" value="F:DNA-binding transcription factor activity"/>
    <property type="evidence" value="ECO:0007669"/>
    <property type="project" value="InterPro"/>
</dbReference>
<dbReference type="InterPro" id="IPR001845">
    <property type="entry name" value="HTH_ArsR_DNA-bd_dom"/>
</dbReference>
<evidence type="ECO:0000256" key="3">
    <source>
        <dbReference type="ARBA" id="ARBA00023163"/>
    </source>
</evidence>
<dbReference type="Proteomes" id="UP000243605">
    <property type="component" value="Unassembled WGS sequence"/>
</dbReference>
<dbReference type="PANTHER" id="PTHR33154">
    <property type="entry name" value="TRANSCRIPTIONAL REGULATOR, ARSR FAMILY"/>
    <property type="match status" value="1"/>
</dbReference>
<dbReference type="SMART" id="SM00418">
    <property type="entry name" value="HTH_ARSR"/>
    <property type="match status" value="1"/>
</dbReference>
<keyword evidence="2" id="KW-0238">DNA-binding</keyword>
<keyword evidence="1" id="KW-0805">Transcription regulation</keyword>
<sequence>MKLIDNINELSEDMTLEFYEQMFSALADKTRLKIVNEISKSLDKSLCVCDLEEVLDLKQSKISYHLKKLADANILITEKHGTWNYYSINEKQIQVVLSEDTCCRIL</sequence>
<dbReference type="PRINTS" id="PR00778">
    <property type="entry name" value="HTHARSR"/>
</dbReference>
<dbReference type="CDD" id="cd00090">
    <property type="entry name" value="HTH_ARSR"/>
    <property type="match status" value="1"/>
</dbReference>
<dbReference type="Gene3D" id="1.10.10.10">
    <property type="entry name" value="Winged helix-like DNA-binding domain superfamily/Winged helix DNA-binding domain"/>
    <property type="match status" value="1"/>
</dbReference>
<dbReference type="EMBL" id="FOIT01000007">
    <property type="protein sequence ID" value="SEW17442.1"/>
    <property type="molecule type" value="Genomic_DNA"/>
</dbReference>
<dbReference type="SUPFAM" id="SSF46785">
    <property type="entry name" value="Winged helix' DNA-binding domain"/>
    <property type="match status" value="1"/>
</dbReference>
<dbReference type="InterPro" id="IPR051081">
    <property type="entry name" value="HTH_MetalResp_TranReg"/>
</dbReference>
<dbReference type="InterPro" id="IPR036388">
    <property type="entry name" value="WH-like_DNA-bd_sf"/>
</dbReference>
<gene>
    <name evidence="5" type="ORF">SAMN05192557_1945</name>
</gene>
<dbReference type="InterPro" id="IPR036390">
    <property type="entry name" value="WH_DNA-bd_sf"/>
</dbReference>
<reference evidence="5 6" key="1">
    <citation type="submission" date="2016-10" db="EMBL/GenBank/DDBJ databases">
        <authorList>
            <person name="Varghese N."/>
            <person name="Submissions S."/>
        </authorList>
    </citation>
    <scope>NUCLEOTIDE SEQUENCE [LARGE SCALE GENOMIC DNA]</scope>
    <source>
        <strain evidence="5 6">IBRC-M10081</strain>
    </source>
</reference>
<evidence type="ECO:0000256" key="2">
    <source>
        <dbReference type="ARBA" id="ARBA00023125"/>
    </source>
</evidence>
<dbReference type="OrthoDB" id="9798835at2"/>
<keyword evidence="6" id="KW-1185">Reference proteome</keyword>